<dbReference type="Proteomes" id="UP001501469">
    <property type="component" value="Unassembled WGS sequence"/>
</dbReference>
<reference evidence="2" key="1">
    <citation type="journal article" date="2019" name="Int. J. Syst. Evol. Microbiol.">
        <title>The Global Catalogue of Microorganisms (GCM) 10K type strain sequencing project: providing services to taxonomists for standard genome sequencing and annotation.</title>
        <authorList>
            <consortium name="The Broad Institute Genomics Platform"/>
            <consortium name="The Broad Institute Genome Sequencing Center for Infectious Disease"/>
            <person name="Wu L."/>
            <person name="Ma J."/>
        </authorList>
    </citation>
    <scope>NUCLEOTIDE SEQUENCE [LARGE SCALE GENOMIC DNA]</scope>
    <source>
        <strain evidence="2">JCM 17225</strain>
    </source>
</reference>
<gene>
    <name evidence="1" type="ORF">GCM10022409_08400</name>
</gene>
<keyword evidence="2" id="KW-1185">Reference proteome</keyword>
<comment type="caution">
    <text evidence="1">The sequence shown here is derived from an EMBL/GenBank/DDBJ whole genome shotgun (WGS) entry which is preliminary data.</text>
</comment>
<proteinExistence type="predicted"/>
<organism evidence="1 2">
    <name type="scientific">Hymenobacter glaciei</name>
    <dbReference type="NCBI Taxonomy" id="877209"/>
    <lineage>
        <taxon>Bacteria</taxon>
        <taxon>Pseudomonadati</taxon>
        <taxon>Bacteroidota</taxon>
        <taxon>Cytophagia</taxon>
        <taxon>Cytophagales</taxon>
        <taxon>Hymenobacteraceae</taxon>
        <taxon>Hymenobacter</taxon>
    </lineage>
</organism>
<sequence>MNPDYSFLTTWAECDAAKADVEFELKTFSYRDAGLEITDERASRSKTAGAAALAKKDGEILTAQGQATVVGLTAQQVQDANDKVELLQAQRKQIMKANRTSAGTDRFLATVDAAQIQAQIDVLTTTLASIATRRAQLTS</sequence>
<dbReference type="EMBL" id="BAABDK010000008">
    <property type="protein sequence ID" value="GAA4026767.1"/>
    <property type="molecule type" value="Genomic_DNA"/>
</dbReference>
<accession>A0ABP7TIF1</accession>
<evidence type="ECO:0000313" key="1">
    <source>
        <dbReference type="EMBL" id="GAA4026767.1"/>
    </source>
</evidence>
<evidence type="ECO:0000313" key="2">
    <source>
        <dbReference type="Proteomes" id="UP001501469"/>
    </source>
</evidence>
<dbReference type="RefSeq" id="WP_345050677.1">
    <property type="nucleotide sequence ID" value="NZ_BAABDK010000008.1"/>
</dbReference>
<protein>
    <submittedName>
        <fullName evidence="1">Uncharacterized protein</fullName>
    </submittedName>
</protein>
<name>A0ABP7TIF1_9BACT</name>